<dbReference type="CDD" id="cd22386">
    <property type="entry name" value="KH-I_KHDC4_rpt2"/>
    <property type="match status" value="1"/>
</dbReference>
<dbReference type="InterPro" id="IPR031121">
    <property type="entry name" value="RIK/BLOM7"/>
</dbReference>
<keyword evidence="4" id="KW-1185">Reference proteome</keyword>
<dbReference type="InterPro" id="IPR036612">
    <property type="entry name" value="KH_dom_type_1_sf"/>
</dbReference>
<dbReference type="Proteomes" id="UP001642484">
    <property type="component" value="Unassembled WGS sequence"/>
</dbReference>
<dbReference type="PANTHER" id="PTHR15744">
    <property type="entry name" value="BLOM7"/>
    <property type="match status" value="1"/>
</dbReference>
<gene>
    <name evidence="3" type="ORF">CCMP2556_LOCUS8572</name>
</gene>
<organism evidence="3 4">
    <name type="scientific">Durusdinium trenchii</name>
    <dbReference type="NCBI Taxonomy" id="1381693"/>
    <lineage>
        <taxon>Eukaryota</taxon>
        <taxon>Sar</taxon>
        <taxon>Alveolata</taxon>
        <taxon>Dinophyceae</taxon>
        <taxon>Suessiales</taxon>
        <taxon>Symbiodiniaceae</taxon>
        <taxon>Durusdinium</taxon>
    </lineage>
</organism>
<evidence type="ECO:0000259" key="2">
    <source>
        <dbReference type="Pfam" id="PF22675"/>
    </source>
</evidence>
<reference evidence="3 4" key="1">
    <citation type="submission" date="2024-02" db="EMBL/GenBank/DDBJ databases">
        <authorList>
            <person name="Chen Y."/>
            <person name="Shah S."/>
            <person name="Dougan E. K."/>
            <person name="Thang M."/>
            <person name="Chan C."/>
        </authorList>
    </citation>
    <scope>NUCLEOTIDE SEQUENCE [LARGE SCALE GENOMIC DNA]</scope>
</reference>
<proteinExistence type="predicted"/>
<dbReference type="SUPFAM" id="SSF54791">
    <property type="entry name" value="Eukaryotic type KH-domain (KH-domain type I)"/>
    <property type="match status" value="1"/>
</dbReference>
<name>A0ABP0IXK1_9DINO</name>
<dbReference type="InterPro" id="IPR055256">
    <property type="entry name" value="KH_1_KHDC4/BBP-like"/>
</dbReference>
<evidence type="ECO:0000313" key="3">
    <source>
        <dbReference type="EMBL" id="CAK9006785.1"/>
    </source>
</evidence>
<evidence type="ECO:0000313" key="4">
    <source>
        <dbReference type="Proteomes" id="UP001642484"/>
    </source>
</evidence>
<dbReference type="InterPro" id="IPR047889">
    <property type="entry name" value="KHDC4_KH-I_second"/>
</dbReference>
<dbReference type="Gene3D" id="3.30.1370.10">
    <property type="entry name" value="K Homology domain, type 1"/>
    <property type="match status" value="1"/>
</dbReference>
<feature type="domain" description="KHDC4/BBP-like KH-domain type I" evidence="2">
    <location>
        <begin position="238"/>
        <end position="311"/>
    </location>
</feature>
<sequence length="344" mass="37631">MSCTSFEPQCDRDLSASSSGAACRSDPPEEEEDRLSTAAPSICEEATTRWADMLDSHKRWADLIDSDEEDLKCVPPVQSTKAKKRWADLADESDELDGTVSTQSPDEPETEEPETGHFASTPSAGYDTGDASSWRPKRSGKSAGKGHGASTSYSQHAHGSWGSMQWRPREEQVKPSYTEGHRSSNWGGDSWGAWNERPERTSKGKGKGKGKGKAAGKSSNHSASKCQCQFIIGIEEESRFRVCRRLLGPAGQHMKDIAQGTGAKLRLRGRGSKFLEGPEQKESADPLMLCVSAPDNPSYEEAKCLISSLLEDIYTQYNDFQRSAGSKPVDLRINLHEGPRPGSF</sequence>
<comment type="caution">
    <text evidence="3">The sequence shown here is derived from an EMBL/GenBank/DDBJ whole genome shotgun (WGS) entry which is preliminary data.</text>
</comment>
<evidence type="ECO:0000256" key="1">
    <source>
        <dbReference type="SAM" id="MobiDB-lite"/>
    </source>
</evidence>
<feature type="region of interest" description="Disordered" evidence="1">
    <location>
        <begin position="1"/>
        <end position="41"/>
    </location>
</feature>
<feature type="compositionally biased region" description="Basic residues" evidence="1">
    <location>
        <begin position="203"/>
        <end position="214"/>
    </location>
</feature>
<accession>A0ABP0IXK1</accession>
<dbReference type="EMBL" id="CAXAMN010003892">
    <property type="protein sequence ID" value="CAK9006785.1"/>
    <property type="molecule type" value="Genomic_DNA"/>
</dbReference>
<protein>
    <recommendedName>
        <fullName evidence="2">KHDC4/BBP-like KH-domain type I domain-containing protein</fullName>
    </recommendedName>
</protein>
<feature type="region of interest" description="Disordered" evidence="1">
    <location>
        <begin position="64"/>
        <end position="221"/>
    </location>
</feature>
<dbReference type="PANTHER" id="PTHR15744:SF0">
    <property type="entry name" value="KH HOMOLOGY DOMAIN-CONTAINING PROTEIN 4"/>
    <property type="match status" value="1"/>
</dbReference>
<dbReference type="Pfam" id="PF22675">
    <property type="entry name" value="KH-I_KHDC4-BBP"/>
    <property type="match status" value="1"/>
</dbReference>